<keyword evidence="5" id="KW-1185">Reference proteome</keyword>
<accession>A0AAV3P7N1</accession>
<gene>
    <name evidence="4" type="ORF">LIER_07322</name>
</gene>
<feature type="domain" description="DUF6857" evidence="3">
    <location>
        <begin position="273"/>
        <end position="355"/>
    </location>
</feature>
<dbReference type="Pfam" id="PF21647">
    <property type="entry name" value="DUF6857"/>
    <property type="match status" value="2"/>
</dbReference>
<sequence>MASLIPGVLLKLLESINTNAKIRGEHRSILLQVISIVPALSGPELWPDQGFFIKVSDSSHSTYVSLSKQDNELILNNKLQLGQFFYVDRLKSGSPVPILIGVRPLPGRHPCIGNPKELMQLLEPPEGNGRIDQEHAANIRRTESGDVKEGSKKKLMIKEEKVVVASRYMQGVLTPNGNDGNGRSAKNDDNESGGTGKRSAPPRGKQHEHKGQTALQIPLIPRPPTPCRPRTDDADMLNLQNGVSKEVSTCSKPSSVKRYSSKQENIKFKIKDKSVSEALPWSSLPSDLQKAGKGMLRRRNLASMVAAEAQKEAKYAATLTTCISMFADLCSSASSDNPHICLTKFFTLYQLVEQPSVNHPAKEHSDHLTVNAPAHKKSSKRSIPIQNKNKMKISKPALPELSTDDKLEWANGDGSKQIKELREALLTQTRSWFLEFLEKTLDSGFRVSSKEKKGKENVMEEMEQNNHIASALSQLKNANEWLDKVRSKPCSDEDESMRETFDRLKQKLYTCLLVHVDSAAIALESQFDHK</sequence>
<dbReference type="AlphaFoldDB" id="A0AAV3P7N1"/>
<organism evidence="4 5">
    <name type="scientific">Lithospermum erythrorhizon</name>
    <name type="common">Purple gromwell</name>
    <name type="synonym">Lithospermum officinale var. erythrorhizon</name>
    <dbReference type="NCBI Taxonomy" id="34254"/>
    <lineage>
        <taxon>Eukaryota</taxon>
        <taxon>Viridiplantae</taxon>
        <taxon>Streptophyta</taxon>
        <taxon>Embryophyta</taxon>
        <taxon>Tracheophyta</taxon>
        <taxon>Spermatophyta</taxon>
        <taxon>Magnoliopsida</taxon>
        <taxon>eudicotyledons</taxon>
        <taxon>Gunneridae</taxon>
        <taxon>Pentapetalae</taxon>
        <taxon>asterids</taxon>
        <taxon>lamiids</taxon>
        <taxon>Boraginales</taxon>
        <taxon>Boraginaceae</taxon>
        <taxon>Boraginoideae</taxon>
        <taxon>Lithospermeae</taxon>
        <taxon>Lithospermum</taxon>
    </lineage>
</organism>
<dbReference type="PANTHER" id="PTHR31928">
    <property type="entry name" value="EXPRESSED PROTEIN"/>
    <property type="match status" value="1"/>
</dbReference>
<dbReference type="Pfam" id="PF06075">
    <property type="entry name" value="DUF936"/>
    <property type="match status" value="1"/>
</dbReference>
<evidence type="ECO:0000259" key="3">
    <source>
        <dbReference type="Pfam" id="PF21647"/>
    </source>
</evidence>
<dbReference type="InterPro" id="IPR049172">
    <property type="entry name" value="DUF6857_pln"/>
</dbReference>
<evidence type="ECO:0000259" key="2">
    <source>
        <dbReference type="Pfam" id="PF06075"/>
    </source>
</evidence>
<feature type="region of interest" description="Disordered" evidence="1">
    <location>
        <begin position="171"/>
        <end position="224"/>
    </location>
</feature>
<reference evidence="4 5" key="1">
    <citation type="submission" date="2024-01" db="EMBL/GenBank/DDBJ databases">
        <title>The complete chloroplast genome sequence of Lithospermum erythrorhizon: insights into the phylogenetic relationship among Boraginaceae species and the maternal lineages of purple gromwells.</title>
        <authorList>
            <person name="Okada T."/>
            <person name="Watanabe K."/>
        </authorList>
    </citation>
    <scope>NUCLEOTIDE SEQUENCE [LARGE SCALE GENOMIC DNA]</scope>
</reference>
<proteinExistence type="predicted"/>
<dbReference type="PANTHER" id="PTHR31928:SF2">
    <property type="entry name" value="EXPRESSED PROTEIN"/>
    <property type="match status" value="1"/>
</dbReference>
<dbReference type="InterPro" id="IPR010341">
    <property type="entry name" value="DUF936_pln"/>
</dbReference>
<name>A0AAV3P7N1_LITER</name>
<feature type="region of interest" description="Disordered" evidence="1">
    <location>
        <begin position="127"/>
        <end position="153"/>
    </location>
</feature>
<dbReference type="EMBL" id="BAABME010001119">
    <property type="protein sequence ID" value="GAA0147682.1"/>
    <property type="molecule type" value="Genomic_DNA"/>
</dbReference>
<evidence type="ECO:0000256" key="1">
    <source>
        <dbReference type="SAM" id="MobiDB-lite"/>
    </source>
</evidence>
<dbReference type="Proteomes" id="UP001454036">
    <property type="component" value="Unassembled WGS sequence"/>
</dbReference>
<comment type="caution">
    <text evidence="4">The sequence shown here is derived from an EMBL/GenBank/DDBJ whole genome shotgun (WGS) entry which is preliminary data.</text>
</comment>
<feature type="domain" description="DUF936" evidence="2">
    <location>
        <begin position="4"/>
        <end position="119"/>
    </location>
</feature>
<dbReference type="InterPro" id="IPR048297">
    <property type="entry name" value="DUF936_dom_pln"/>
</dbReference>
<evidence type="ECO:0000313" key="5">
    <source>
        <dbReference type="Proteomes" id="UP001454036"/>
    </source>
</evidence>
<feature type="compositionally biased region" description="Basic and acidic residues" evidence="1">
    <location>
        <begin position="129"/>
        <end position="153"/>
    </location>
</feature>
<feature type="domain" description="DUF6857" evidence="3">
    <location>
        <begin position="370"/>
        <end position="522"/>
    </location>
</feature>
<evidence type="ECO:0000313" key="4">
    <source>
        <dbReference type="EMBL" id="GAA0147682.1"/>
    </source>
</evidence>
<protein>
    <submittedName>
        <fullName evidence="4">Uncharacterized protein</fullName>
    </submittedName>
</protein>